<dbReference type="EMBL" id="JH432135">
    <property type="status" value="NOT_ANNOTATED_CDS"/>
    <property type="molecule type" value="Genomic_DNA"/>
</dbReference>
<dbReference type="Gene3D" id="1.10.287.770">
    <property type="entry name" value="YojJ-like"/>
    <property type="match status" value="1"/>
</dbReference>
<feature type="transmembrane region" description="Helical" evidence="1">
    <location>
        <begin position="114"/>
        <end position="131"/>
    </location>
</feature>
<keyword evidence="1" id="KW-0472">Membrane</keyword>
<protein>
    <submittedName>
        <fullName evidence="2">Uncharacterized protein</fullName>
    </submittedName>
</protein>
<organism evidence="2 3">
    <name type="scientific">Strigamia maritima</name>
    <name type="common">European centipede</name>
    <name type="synonym">Geophilus maritimus</name>
    <dbReference type="NCBI Taxonomy" id="126957"/>
    <lineage>
        <taxon>Eukaryota</taxon>
        <taxon>Metazoa</taxon>
        <taxon>Ecdysozoa</taxon>
        <taxon>Arthropoda</taxon>
        <taxon>Myriapoda</taxon>
        <taxon>Chilopoda</taxon>
        <taxon>Pleurostigmophora</taxon>
        <taxon>Geophilomorpha</taxon>
        <taxon>Linotaeniidae</taxon>
        <taxon>Strigamia</taxon>
    </lineage>
</organism>
<proteinExistence type="predicted"/>
<keyword evidence="1" id="KW-0812">Transmembrane</keyword>
<dbReference type="PhylomeDB" id="T1JF11"/>
<name>T1JF11_STRMM</name>
<keyword evidence="3" id="KW-1185">Reference proteome</keyword>
<accession>T1JF11</accession>
<sequence>MVTSHYYLSDDTKDKSVEIYPFSNWIRSLSEYFFYDFIALLCDIGGSMSFYIGVSCLSLVDVITWAIDKQKQLFLFHFKKKTKFEIKVINRVQNVMNQQPAINNSIQYNLVIKFKKMFVFLMWGICSYLIYHQCMAFTTYSTYQTIALVQEEYIQIPPFVVCTQPDAIYEEKEKIRQINNTCVEDIDILDLLDKPSIFAGKADYLWQESSDMDTFDNAELMAEQIKSLVSIINYDLANKSSISTVFGKCIHFESAAQRYTPRDNAVYIPYQSEGLKCNSISNLFLMQTSERINIKPFSMQPLNSWMFVEFFKQTVSTTFISYSKSVGGFENDFALND</sequence>
<dbReference type="EnsemblMetazoa" id="SMAR012415-RA">
    <property type="protein sequence ID" value="SMAR012415-PA"/>
    <property type="gene ID" value="SMAR012415"/>
</dbReference>
<reference evidence="2" key="2">
    <citation type="submission" date="2015-02" db="UniProtKB">
        <authorList>
            <consortium name="EnsemblMetazoa"/>
        </authorList>
    </citation>
    <scope>IDENTIFICATION</scope>
</reference>
<reference evidence="3" key="1">
    <citation type="submission" date="2011-05" db="EMBL/GenBank/DDBJ databases">
        <authorList>
            <person name="Richards S.R."/>
            <person name="Qu J."/>
            <person name="Jiang H."/>
            <person name="Jhangiani S.N."/>
            <person name="Agravi P."/>
            <person name="Goodspeed R."/>
            <person name="Gross S."/>
            <person name="Mandapat C."/>
            <person name="Jackson L."/>
            <person name="Mathew T."/>
            <person name="Pu L."/>
            <person name="Thornton R."/>
            <person name="Saada N."/>
            <person name="Wilczek-Boney K.B."/>
            <person name="Lee S."/>
            <person name="Kovar C."/>
            <person name="Wu Y."/>
            <person name="Scherer S.E."/>
            <person name="Worley K.C."/>
            <person name="Muzny D.M."/>
            <person name="Gibbs R."/>
        </authorList>
    </citation>
    <scope>NUCLEOTIDE SEQUENCE</scope>
    <source>
        <strain evidence="3">Brora</strain>
    </source>
</reference>
<evidence type="ECO:0000313" key="2">
    <source>
        <dbReference type="EnsemblMetazoa" id="SMAR012415-PA"/>
    </source>
</evidence>
<keyword evidence="1" id="KW-1133">Transmembrane helix</keyword>
<evidence type="ECO:0000256" key="1">
    <source>
        <dbReference type="SAM" id="Phobius"/>
    </source>
</evidence>
<feature type="transmembrane region" description="Helical" evidence="1">
    <location>
        <begin position="37"/>
        <end position="67"/>
    </location>
</feature>
<dbReference type="HOGENOM" id="CLU_071149_0_0_1"/>
<dbReference type="AlphaFoldDB" id="T1JF11"/>
<dbReference type="Proteomes" id="UP000014500">
    <property type="component" value="Unassembled WGS sequence"/>
</dbReference>
<evidence type="ECO:0000313" key="3">
    <source>
        <dbReference type="Proteomes" id="UP000014500"/>
    </source>
</evidence>